<dbReference type="SUPFAM" id="SSF51735">
    <property type="entry name" value="NAD(P)-binding Rossmann-fold domains"/>
    <property type="match status" value="1"/>
</dbReference>
<name>E3RPE0_PYRTT</name>
<dbReference type="PANTHER" id="PTHR48079">
    <property type="entry name" value="PROTEIN YEEZ"/>
    <property type="match status" value="1"/>
</dbReference>
<protein>
    <submittedName>
        <fullName evidence="1">Uncharacterized protein</fullName>
    </submittedName>
</protein>
<dbReference type="OrthoDB" id="10262413at2759"/>
<dbReference type="GO" id="GO:0005737">
    <property type="term" value="C:cytoplasm"/>
    <property type="evidence" value="ECO:0007669"/>
    <property type="project" value="TreeGrafter"/>
</dbReference>
<dbReference type="EMBL" id="GL534325">
    <property type="protein sequence ID" value="EFQ92416.1"/>
    <property type="molecule type" value="Genomic_DNA"/>
</dbReference>
<dbReference type="GO" id="GO:0004029">
    <property type="term" value="F:aldehyde dehydrogenase (NAD+) activity"/>
    <property type="evidence" value="ECO:0007669"/>
    <property type="project" value="TreeGrafter"/>
</dbReference>
<evidence type="ECO:0000313" key="2">
    <source>
        <dbReference type="Proteomes" id="UP000001067"/>
    </source>
</evidence>
<dbReference type="Gene3D" id="3.40.50.720">
    <property type="entry name" value="NAD(P)-binding Rossmann-like Domain"/>
    <property type="match status" value="1"/>
</dbReference>
<reference evidence="1 2" key="1">
    <citation type="journal article" date="2010" name="Genome Biol.">
        <title>A first genome assembly of the barley fungal pathogen Pyrenophora teres f. teres.</title>
        <authorList>
            <person name="Ellwood S.R."/>
            <person name="Liu Z."/>
            <person name="Syme R.A."/>
            <person name="Lai Z."/>
            <person name="Hane J.K."/>
            <person name="Keiper F."/>
            <person name="Moffat C.S."/>
            <person name="Oliver R.P."/>
            <person name="Friesen T.L."/>
        </authorList>
    </citation>
    <scope>NUCLEOTIDE SEQUENCE [LARGE SCALE GENOMIC DNA]</scope>
    <source>
        <strain evidence="1 2">0-1</strain>
    </source>
</reference>
<proteinExistence type="predicted"/>
<dbReference type="KEGG" id="pte:PTT_10496"/>
<evidence type="ECO:0000313" key="1">
    <source>
        <dbReference type="EMBL" id="EFQ92416.1"/>
    </source>
</evidence>
<dbReference type="PANTHER" id="PTHR48079:SF5">
    <property type="entry name" value="DEPENDENT EPIMERASE_DEHYDRATASE, PUTATIVE (AFU_ORTHOLOGUE AFUA_7G00180)-RELATED"/>
    <property type="match status" value="1"/>
</dbReference>
<dbReference type="InterPro" id="IPR051783">
    <property type="entry name" value="NAD(P)-dependent_oxidoreduct"/>
</dbReference>
<sequence>MLVDASPFPQVHALSRTEASDAKLRALGAEPTRGDLTSLSTIRTESKEADAVINLATTYVFNQGKYEDTLPIDNAALDAMCDGVAGTNKPLITTTGTLPIPMATRQMRMLPLIPLLSTCAFEPSIMLRLPTAVAAAASRSSWV</sequence>
<dbReference type="HOGENOM" id="CLU_1807215_0_0_1"/>
<keyword evidence="2" id="KW-1185">Reference proteome</keyword>
<dbReference type="AlphaFoldDB" id="E3RPE0"/>
<accession>E3RPE0</accession>
<dbReference type="InterPro" id="IPR036291">
    <property type="entry name" value="NAD(P)-bd_dom_sf"/>
</dbReference>
<dbReference type="Proteomes" id="UP000001067">
    <property type="component" value="Unassembled WGS sequence"/>
</dbReference>
<dbReference type="STRING" id="861557.E3RPE0"/>
<organism evidence="2">
    <name type="scientific">Pyrenophora teres f. teres (strain 0-1)</name>
    <name type="common">Barley net blotch fungus</name>
    <name type="synonym">Drechslera teres f. teres</name>
    <dbReference type="NCBI Taxonomy" id="861557"/>
    <lineage>
        <taxon>Eukaryota</taxon>
        <taxon>Fungi</taxon>
        <taxon>Dikarya</taxon>
        <taxon>Ascomycota</taxon>
        <taxon>Pezizomycotina</taxon>
        <taxon>Dothideomycetes</taxon>
        <taxon>Pleosporomycetidae</taxon>
        <taxon>Pleosporales</taxon>
        <taxon>Pleosporineae</taxon>
        <taxon>Pleosporaceae</taxon>
        <taxon>Pyrenophora</taxon>
    </lineage>
</organism>
<gene>
    <name evidence="1" type="ORF">PTT_10496</name>
</gene>